<feature type="domain" description="Calcineurin-like phosphoesterase" evidence="1">
    <location>
        <begin position="25"/>
        <end position="288"/>
    </location>
</feature>
<evidence type="ECO:0000259" key="1">
    <source>
        <dbReference type="Pfam" id="PF00149"/>
    </source>
</evidence>
<evidence type="ECO:0000313" key="3">
    <source>
        <dbReference type="Proteomes" id="UP000001404"/>
    </source>
</evidence>
<dbReference type="AlphaFoldDB" id="D2PHG1"/>
<dbReference type="KEGG" id="sii:LD85_0711"/>
<accession>D2PHG1</accession>
<evidence type="ECO:0000313" key="2">
    <source>
        <dbReference type="EMBL" id="ADB86439.1"/>
    </source>
</evidence>
<organism evidence="2 3">
    <name type="scientific">Saccharolobus islandicus (strain L.D.8.5 / Lassen #2)</name>
    <name type="common">Sulfolobus islandicus</name>
    <dbReference type="NCBI Taxonomy" id="425944"/>
    <lineage>
        <taxon>Archaea</taxon>
        <taxon>Thermoproteota</taxon>
        <taxon>Thermoprotei</taxon>
        <taxon>Sulfolobales</taxon>
        <taxon>Sulfolobaceae</taxon>
        <taxon>Saccharolobus</taxon>
    </lineage>
</organism>
<dbReference type="InterPro" id="IPR004843">
    <property type="entry name" value="Calcineurin-like_PHP"/>
</dbReference>
<dbReference type="InterPro" id="IPR029052">
    <property type="entry name" value="Metallo-depent_PP-like"/>
</dbReference>
<name>D2PHG1_SACI9</name>
<dbReference type="HOGENOM" id="CLU_041441_5_0_2"/>
<dbReference type="Gene3D" id="3.60.21.10">
    <property type="match status" value="1"/>
</dbReference>
<sequence length="332" mass="37240">MCVTLISFVGLFKKNKPESNSVGSLKIFFTTDLHGSEIAFRKFLNAALMTKSDVLIIGGDLAGKALVPIIDIGQGKFKVQDKIVGREGLEEIIKNFKATGIYYTIVDEKGYNELNENQKVLEEEFKRAIIGRLEEWSKIAQEKLKDTNLIIYTNLGNDDPLYMFDVIKQSERLVKCEGDVINLNGYEMITFGYVNPTPWNTPREMKEEDIYATLKAMVSKIDKPEKTIFNLHAPPYGASLDNAPLLDNTLKPVVRNGEIVMTHVGSTAIRKIMEEVQPLIGIHGHIHESRAFDKVGKTTVINPGSEYNIGILHAAYIVLENNKVKLHQFVIG</sequence>
<dbReference type="Proteomes" id="UP000001404">
    <property type="component" value="Chromosome"/>
</dbReference>
<proteinExistence type="predicted"/>
<protein>
    <submittedName>
        <fullName evidence="2">Metallophosphoesterase</fullName>
    </submittedName>
</protein>
<reference evidence="3" key="1">
    <citation type="journal article" date="2009" name="Proc. Natl. Acad. Sci. U.S.A.">
        <title>Biogeography of the Sulfolobus islandicus pan-genome.</title>
        <authorList>
            <person name="Reno M.L."/>
            <person name="Held N.L."/>
            <person name="Fields C.J."/>
            <person name="Burke P.V."/>
            <person name="Whitaker R.J."/>
        </authorList>
    </citation>
    <scope>NUCLEOTIDE SEQUENCE [LARGE SCALE GENOMIC DNA]</scope>
    <source>
        <strain evidence="3">L.D.8.5 / Lassen #2</strain>
    </source>
</reference>
<dbReference type="Pfam" id="PF00149">
    <property type="entry name" value="Metallophos"/>
    <property type="match status" value="1"/>
</dbReference>
<dbReference type="EMBL" id="CP001731">
    <property type="protein sequence ID" value="ADB86439.1"/>
    <property type="molecule type" value="Genomic_DNA"/>
</dbReference>
<dbReference type="GO" id="GO:0016787">
    <property type="term" value="F:hydrolase activity"/>
    <property type="evidence" value="ECO:0007669"/>
    <property type="project" value="InterPro"/>
</dbReference>
<dbReference type="SUPFAM" id="SSF56300">
    <property type="entry name" value="Metallo-dependent phosphatases"/>
    <property type="match status" value="1"/>
</dbReference>
<dbReference type="PANTHER" id="PTHR37523:SF1">
    <property type="entry name" value="CALCINEURIN-LIKE PHOSPHOESTERASE DOMAIN-CONTAINING PROTEIN"/>
    <property type="match status" value="1"/>
</dbReference>
<dbReference type="PANTHER" id="PTHR37523">
    <property type="entry name" value="METALLOPHOSPHOESTERASE"/>
    <property type="match status" value="1"/>
</dbReference>
<gene>
    <name evidence="2" type="ordered locus">LD85_0711</name>
</gene>